<evidence type="ECO:0000256" key="2">
    <source>
        <dbReference type="ARBA" id="ARBA00022475"/>
    </source>
</evidence>
<evidence type="ECO:0000259" key="8">
    <source>
        <dbReference type="Pfam" id="PF22819"/>
    </source>
</evidence>
<keyword evidence="3 6" id="KW-0812">Transmembrane</keyword>
<dbReference type="PANTHER" id="PTHR40038">
    <property type="entry name" value="MEMBRANE-ASSOCIATED PROTEIN TCAA"/>
    <property type="match status" value="1"/>
</dbReference>
<evidence type="ECO:0000313" key="10">
    <source>
        <dbReference type="EMBL" id="TVP89098.1"/>
    </source>
</evidence>
<evidence type="ECO:0000256" key="5">
    <source>
        <dbReference type="ARBA" id="ARBA00023136"/>
    </source>
</evidence>
<keyword evidence="4 6" id="KW-1133">Transmembrane helix</keyword>
<protein>
    <recommendedName>
        <fullName evidence="11">Zinc ribbon domain-containing protein</fullName>
    </recommendedName>
</protein>
<dbReference type="InterPro" id="IPR054530">
    <property type="entry name" value="TcaA_4th"/>
</dbReference>
<organism evidence="10">
    <name type="scientific">Alkalicoccus sp</name>
    <dbReference type="NCBI Taxonomy" id="2005376"/>
    <lineage>
        <taxon>Bacteria</taxon>
        <taxon>Bacillati</taxon>
        <taxon>Bacillota</taxon>
        <taxon>Bacilli</taxon>
        <taxon>Bacillales</taxon>
        <taxon>Bacillaceae</taxon>
        <taxon>Alkalicoccus</taxon>
    </lineage>
</organism>
<dbReference type="PANTHER" id="PTHR40038:SF1">
    <property type="entry name" value="MEMBRANE-ASSOCIATED PROTEIN TCAA"/>
    <property type="match status" value="1"/>
</dbReference>
<dbReference type="InterPro" id="IPR054529">
    <property type="entry name" value="TcaA_2nd"/>
</dbReference>
<evidence type="ECO:0000256" key="1">
    <source>
        <dbReference type="ARBA" id="ARBA00004162"/>
    </source>
</evidence>
<reference evidence="10" key="1">
    <citation type="submission" date="2018-10" db="EMBL/GenBank/DDBJ databases">
        <title>Metagenomes of soda lake microbial mats from the interior of British Columbia, Canada.</title>
        <authorList>
            <person name="Zorz J.K."/>
            <person name="Sharp C."/>
            <person name="Kleiner M."/>
            <person name="Dong X."/>
            <person name="Strous M."/>
        </authorList>
    </citation>
    <scope>NUCLEOTIDE SEQUENCE</scope>
    <source>
        <strain evidence="10">LCM1.Bin51</strain>
    </source>
</reference>
<dbReference type="EMBL" id="REBZ01000003">
    <property type="protein sequence ID" value="TVP89098.1"/>
    <property type="molecule type" value="Genomic_DNA"/>
</dbReference>
<comment type="caution">
    <text evidence="10">The sequence shown here is derived from an EMBL/GenBank/DDBJ whole genome shotgun (WGS) entry which is preliminary data.</text>
</comment>
<accession>A0A651DLX1</accession>
<sequence length="579" mass="66167">MGYCTKCGSELDSVSGKCPQCPPHHDAGASSGTPSKHRNKLFYSIGGLVLIGAAAHFMIDNYTSSERMIENFQTAVAEGDVNEVKRHLSVKGDDTNVSTEYVEDFIAYLNADSYIRSDFSGFIQDHLQFFENTSAAGAPGFYEPPFDLQFLSLEKSGKQFLFYDDYSFYVEEYPMLISSNYEDVAFQVNGEEVEATQQRDGTYWLGDFPAGHYDVTGTLDFDHGEASLNNEMPLLSDNSQFTMDFHMEYFHLTSGVDNLELYYNGENTAEEVSKNGLEFGPVLLDSTDELHVEGEAPFGPVFSEPEEVGGDTYFTFHVKAEEDVVEDAMKNLKTEVQAYDDDSYHSGYDLLGSVEVYPETQWLYEENDTWFLMLDVDEIRHDYYNETFEMHEETFPMSYTFTFNEGEKEWELHTIESLHFTDYVSGDGETIEIKSPEALQKEVAEIQKDVEEGFLNENLHYFFEEFLEENVYAVNTGDTYYLESLIHPDAGEYKKEAFEYMDSLYERNITQSIDALEIRSFEQQEDGTVIVNTAETYSIYYDYDSAKIKSFDSQYEVKNTSTGLKLVKLVETTETSSED</sequence>
<dbReference type="InterPro" id="IPR054528">
    <property type="entry name" value="TcaA_5th"/>
</dbReference>
<feature type="domain" description="TcaA 4th" evidence="9">
    <location>
        <begin position="247"/>
        <end position="313"/>
    </location>
</feature>
<dbReference type="Pfam" id="PF22813">
    <property type="entry name" value="TcaA_2nd"/>
    <property type="match status" value="1"/>
</dbReference>
<proteinExistence type="predicted"/>
<dbReference type="AlphaFoldDB" id="A0A651DLX1"/>
<feature type="domain" description="TcaA second" evidence="7">
    <location>
        <begin position="66"/>
        <end position="169"/>
    </location>
</feature>
<dbReference type="GO" id="GO:0005886">
    <property type="term" value="C:plasma membrane"/>
    <property type="evidence" value="ECO:0007669"/>
    <property type="project" value="UniProtKB-SubCell"/>
</dbReference>
<feature type="transmembrane region" description="Helical" evidence="6">
    <location>
        <begin position="41"/>
        <end position="59"/>
    </location>
</feature>
<evidence type="ECO:0000256" key="4">
    <source>
        <dbReference type="ARBA" id="ARBA00022989"/>
    </source>
</evidence>
<feature type="non-terminal residue" evidence="10">
    <location>
        <position position="579"/>
    </location>
</feature>
<feature type="domain" description="TcaA protein NTF2-like" evidence="8">
    <location>
        <begin position="457"/>
        <end position="569"/>
    </location>
</feature>
<evidence type="ECO:0000259" key="9">
    <source>
        <dbReference type="Pfam" id="PF22820"/>
    </source>
</evidence>
<dbReference type="Pfam" id="PF22819">
    <property type="entry name" value="TcaA_5th"/>
    <property type="match status" value="1"/>
</dbReference>
<keyword evidence="5 6" id="KW-0472">Membrane</keyword>
<gene>
    <name evidence="10" type="ORF">EA344_00030</name>
</gene>
<evidence type="ECO:0000256" key="6">
    <source>
        <dbReference type="SAM" id="Phobius"/>
    </source>
</evidence>
<evidence type="ECO:0008006" key="11">
    <source>
        <dbReference type="Google" id="ProtNLM"/>
    </source>
</evidence>
<evidence type="ECO:0000256" key="3">
    <source>
        <dbReference type="ARBA" id="ARBA00022692"/>
    </source>
</evidence>
<dbReference type="Pfam" id="PF22820">
    <property type="entry name" value="TcaA_3rd_4th"/>
    <property type="match status" value="1"/>
</dbReference>
<name>A0A651DLX1_9BACI</name>
<evidence type="ECO:0000259" key="7">
    <source>
        <dbReference type="Pfam" id="PF22813"/>
    </source>
</evidence>
<keyword evidence="2" id="KW-1003">Cell membrane</keyword>
<comment type="subcellular location">
    <subcellularLocation>
        <location evidence="1">Cell membrane</location>
        <topology evidence="1">Single-pass membrane protein</topology>
    </subcellularLocation>
</comment>